<dbReference type="EMBL" id="FOXA01000044">
    <property type="protein sequence ID" value="SFQ17757.1"/>
    <property type="molecule type" value="Genomic_DNA"/>
</dbReference>
<name>A0A1I5WDN4_9RHOB</name>
<reference evidence="2 3" key="1">
    <citation type="submission" date="2016-10" db="EMBL/GenBank/DDBJ databases">
        <authorList>
            <person name="de Groot N.N."/>
        </authorList>
    </citation>
    <scope>NUCLEOTIDE SEQUENCE [LARGE SCALE GENOMIC DNA]</scope>
    <source>
        <strain evidence="2 3">DSM 19547</strain>
    </source>
</reference>
<evidence type="ECO:0000256" key="1">
    <source>
        <dbReference type="SAM" id="Phobius"/>
    </source>
</evidence>
<sequence length="52" mass="5959">MTYPTATLQGLERCQYLVRDHIPPWSSWVIDYRLIVAMLLLWTALVAGLLLG</sequence>
<dbReference type="AlphaFoldDB" id="A0A1I5WDN4"/>
<keyword evidence="1" id="KW-1133">Transmembrane helix</keyword>
<keyword evidence="3" id="KW-1185">Reference proteome</keyword>
<organism evidence="2 3">
    <name type="scientific">Tranquillimonas alkanivorans</name>
    <dbReference type="NCBI Taxonomy" id="441119"/>
    <lineage>
        <taxon>Bacteria</taxon>
        <taxon>Pseudomonadati</taxon>
        <taxon>Pseudomonadota</taxon>
        <taxon>Alphaproteobacteria</taxon>
        <taxon>Rhodobacterales</taxon>
        <taxon>Roseobacteraceae</taxon>
        <taxon>Tranquillimonas</taxon>
    </lineage>
</organism>
<accession>A0A1I5WDN4</accession>
<keyword evidence="1" id="KW-0812">Transmembrane</keyword>
<evidence type="ECO:0000313" key="2">
    <source>
        <dbReference type="EMBL" id="SFQ17757.1"/>
    </source>
</evidence>
<proteinExistence type="predicted"/>
<feature type="transmembrane region" description="Helical" evidence="1">
    <location>
        <begin position="32"/>
        <end position="51"/>
    </location>
</feature>
<dbReference type="Proteomes" id="UP000199356">
    <property type="component" value="Unassembled WGS sequence"/>
</dbReference>
<gene>
    <name evidence="2" type="ORF">SAMN04488047_14411</name>
</gene>
<evidence type="ECO:0000313" key="3">
    <source>
        <dbReference type="Proteomes" id="UP000199356"/>
    </source>
</evidence>
<protein>
    <submittedName>
        <fullName evidence="2">Uncharacterized protein</fullName>
    </submittedName>
</protein>
<keyword evidence="1" id="KW-0472">Membrane</keyword>